<sequence>MIGRKKEINELTRLCEDKESRLAVIYGRRRIGKTYLVDYMFKEHRDDCLFFEFTGSDNQDAIAQRTNFIEAIYDWFKAEPSKEIKSWTDAFIFLKRTINQEIENRKHKGKVVIFLDEVAWIDRHNKAKFLSAFGHFYNTYCKKSKQFLVILCGSNASWIKNRILKDSRGSLYQRVDREIPMKPFTLEETKEYLVKGKRFDIDNRSVTEIYMILGGVAKYLDLLDSSQSIAQNIDRLFFEIHAPLYGEYDAIFKSLFYDRSFYHKEIVNRLCSKQSGYTIAELAKFINKNSSDSTNRILRNTIDELIDTGFIRPINKLYNKTKDSRFIIADPFSLFYNRWVSVLSKNDIATLTNYYNSSINTQKYAIWSGYAFEMVCIINIELYLKIRGLSGVYKSVRYWNHIAKNEDEQGCQIDMLVEYENSVYDIVECKFYNREFIIDKSDAQKMQNRVEMFKKYGIRAKSRYDIKLVFLTSYGVKINRYYNALNVADTVSLDDLI</sequence>
<dbReference type="Pfam" id="PF01637">
    <property type="entry name" value="ATPase_2"/>
    <property type="match status" value="1"/>
</dbReference>
<dbReference type="PANTHER" id="PTHR34704">
    <property type="entry name" value="ATPASE"/>
    <property type="match status" value="1"/>
</dbReference>
<dbReference type="InterPro" id="IPR011579">
    <property type="entry name" value="ATPase_dom"/>
</dbReference>
<dbReference type="GO" id="GO:0005524">
    <property type="term" value="F:ATP binding"/>
    <property type="evidence" value="ECO:0007669"/>
    <property type="project" value="InterPro"/>
</dbReference>
<dbReference type="InterPro" id="IPR027417">
    <property type="entry name" value="P-loop_NTPase"/>
</dbReference>
<accession>A0A1W1CBT6</accession>
<dbReference type="EMBL" id="FPHE01000125">
    <property type="protein sequence ID" value="SFV63219.1"/>
    <property type="molecule type" value="Genomic_DNA"/>
</dbReference>
<proteinExistence type="predicted"/>
<dbReference type="PANTHER" id="PTHR34704:SF1">
    <property type="entry name" value="ATPASE"/>
    <property type="match status" value="1"/>
</dbReference>
<name>A0A1W1CBT6_9ZZZZ</name>
<dbReference type="Gene3D" id="3.40.50.300">
    <property type="entry name" value="P-loop containing nucleotide triphosphate hydrolases"/>
    <property type="match status" value="1"/>
</dbReference>
<gene>
    <name evidence="2" type="ORF">MNB_SV-12-1585</name>
</gene>
<dbReference type="AlphaFoldDB" id="A0A1W1CBT6"/>
<protein>
    <submittedName>
        <fullName evidence="2">Archaeal ATPase, fused to C-terminal DUF234 domain</fullName>
    </submittedName>
</protein>
<evidence type="ECO:0000259" key="1">
    <source>
        <dbReference type="Pfam" id="PF01637"/>
    </source>
</evidence>
<feature type="domain" description="ATPase" evidence="1">
    <location>
        <begin position="4"/>
        <end position="221"/>
    </location>
</feature>
<dbReference type="SUPFAM" id="SSF52540">
    <property type="entry name" value="P-loop containing nucleoside triphosphate hydrolases"/>
    <property type="match status" value="1"/>
</dbReference>
<organism evidence="2">
    <name type="scientific">hydrothermal vent metagenome</name>
    <dbReference type="NCBI Taxonomy" id="652676"/>
    <lineage>
        <taxon>unclassified sequences</taxon>
        <taxon>metagenomes</taxon>
        <taxon>ecological metagenomes</taxon>
    </lineage>
</organism>
<evidence type="ECO:0000313" key="2">
    <source>
        <dbReference type="EMBL" id="SFV63219.1"/>
    </source>
</evidence>
<reference evidence="2" key="1">
    <citation type="submission" date="2016-10" db="EMBL/GenBank/DDBJ databases">
        <authorList>
            <person name="de Groot N.N."/>
        </authorList>
    </citation>
    <scope>NUCLEOTIDE SEQUENCE</scope>
</reference>